<gene>
    <name evidence="3" type="ORF">PENANT_c017G09954</name>
</gene>
<dbReference type="STRING" id="416450.A0A1V6Q1U5"/>
<comment type="caution">
    <text evidence="3">The sequence shown here is derived from an EMBL/GenBank/DDBJ whole genome shotgun (WGS) entry which is preliminary data.</text>
</comment>
<dbReference type="Proteomes" id="UP000191672">
    <property type="component" value="Unassembled WGS sequence"/>
</dbReference>
<dbReference type="AlphaFoldDB" id="A0A1V6Q1U5"/>
<keyword evidence="2" id="KW-0812">Transmembrane</keyword>
<feature type="transmembrane region" description="Helical" evidence="2">
    <location>
        <begin position="33"/>
        <end position="60"/>
    </location>
</feature>
<reference evidence="4" key="1">
    <citation type="journal article" date="2017" name="Nat. Microbiol.">
        <title>Global analysis of biosynthetic gene clusters reveals vast potential of secondary metabolite production in Penicillium species.</title>
        <authorList>
            <person name="Nielsen J.C."/>
            <person name="Grijseels S."/>
            <person name="Prigent S."/>
            <person name="Ji B."/>
            <person name="Dainat J."/>
            <person name="Nielsen K.F."/>
            <person name="Frisvad J.C."/>
            <person name="Workman M."/>
            <person name="Nielsen J."/>
        </authorList>
    </citation>
    <scope>NUCLEOTIDE SEQUENCE [LARGE SCALE GENOMIC DNA]</scope>
    <source>
        <strain evidence="4">IBT 31811</strain>
    </source>
</reference>
<keyword evidence="2" id="KW-1133">Transmembrane helix</keyword>
<evidence type="ECO:0000313" key="4">
    <source>
        <dbReference type="Proteomes" id="UP000191672"/>
    </source>
</evidence>
<dbReference type="EMBL" id="MDYN01000017">
    <property type="protein sequence ID" value="OQD83211.1"/>
    <property type="molecule type" value="Genomic_DNA"/>
</dbReference>
<name>A0A1V6Q1U5_9EURO</name>
<keyword evidence="2" id="KW-0472">Membrane</keyword>
<protein>
    <submittedName>
        <fullName evidence="3">Uncharacterized protein</fullName>
    </submittedName>
</protein>
<proteinExistence type="predicted"/>
<feature type="compositionally biased region" description="Gly residues" evidence="1">
    <location>
        <begin position="114"/>
        <end position="129"/>
    </location>
</feature>
<organism evidence="3 4">
    <name type="scientific">Penicillium antarcticum</name>
    <dbReference type="NCBI Taxonomy" id="416450"/>
    <lineage>
        <taxon>Eukaryota</taxon>
        <taxon>Fungi</taxon>
        <taxon>Dikarya</taxon>
        <taxon>Ascomycota</taxon>
        <taxon>Pezizomycotina</taxon>
        <taxon>Eurotiomycetes</taxon>
        <taxon>Eurotiomycetidae</taxon>
        <taxon>Eurotiales</taxon>
        <taxon>Aspergillaceae</taxon>
        <taxon>Penicillium</taxon>
    </lineage>
</organism>
<sequence>MSNRPAKPVYFSNGEVLETPPISVRISRFAESIYFFFGLYFVSLLSVCVSTMRSFIFSLVSHLSSSLRSSRTQIRLTRTPPLQLDSYKAAEESSFNINRSSNSYTTRPRWGGSSSYGGGGGGGGGGPGSGPRRVGRVDDVRAPECGSCR</sequence>
<keyword evidence="4" id="KW-1185">Reference proteome</keyword>
<evidence type="ECO:0000313" key="3">
    <source>
        <dbReference type="EMBL" id="OQD83211.1"/>
    </source>
</evidence>
<evidence type="ECO:0000256" key="2">
    <source>
        <dbReference type="SAM" id="Phobius"/>
    </source>
</evidence>
<evidence type="ECO:0000256" key="1">
    <source>
        <dbReference type="SAM" id="MobiDB-lite"/>
    </source>
</evidence>
<feature type="region of interest" description="Disordered" evidence="1">
    <location>
        <begin position="98"/>
        <end position="149"/>
    </location>
</feature>
<accession>A0A1V6Q1U5</accession>